<accession>A0AAV7GFR0</accession>
<proteinExistence type="predicted"/>
<sequence>MTKRVSKLCCGHLDTDVEQPRLFQRSVPQLGLSGPTREVLHVRKVENAFSVAKARFSPNGNSHSIVINLNKENETKMELLIDGERFYEADTKQKFGGNAELNIDGMVVDFVWDLAQFPNFSFYTRVAAPAGGGGSGGGRNVGGDAGEAKQWQDDVHVYLLEILGDDVE</sequence>
<organism evidence="1 2">
    <name type="scientific">Dendrobium chrysotoxum</name>
    <name type="common">Orchid</name>
    <dbReference type="NCBI Taxonomy" id="161865"/>
    <lineage>
        <taxon>Eukaryota</taxon>
        <taxon>Viridiplantae</taxon>
        <taxon>Streptophyta</taxon>
        <taxon>Embryophyta</taxon>
        <taxon>Tracheophyta</taxon>
        <taxon>Spermatophyta</taxon>
        <taxon>Magnoliopsida</taxon>
        <taxon>Liliopsida</taxon>
        <taxon>Asparagales</taxon>
        <taxon>Orchidaceae</taxon>
        <taxon>Epidendroideae</taxon>
        <taxon>Malaxideae</taxon>
        <taxon>Dendrobiinae</taxon>
        <taxon>Dendrobium</taxon>
    </lineage>
</organism>
<keyword evidence="2" id="KW-1185">Reference proteome</keyword>
<protein>
    <recommendedName>
        <fullName evidence="3">Galectin</fullName>
    </recommendedName>
</protein>
<gene>
    <name evidence="1" type="ORF">IEQ34_016157</name>
</gene>
<dbReference type="EMBL" id="JAGFBR010000015">
    <property type="protein sequence ID" value="KAH0454233.1"/>
    <property type="molecule type" value="Genomic_DNA"/>
</dbReference>
<comment type="caution">
    <text evidence="1">The sequence shown here is derived from an EMBL/GenBank/DDBJ whole genome shotgun (WGS) entry which is preliminary data.</text>
</comment>
<evidence type="ECO:0000313" key="2">
    <source>
        <dbReference type="Proteomes" id="UP000775213"/>
    </source>
</evidence>
<evidence type="ECO:0000313" key="1">
    <source>
        <dbReference type="EMBL" id="KAH0454233.1"/>
    </source>
</evidence>
<dbReference type="InterPro" id="IPR008586">
    <property type="entry name" value="DUF868_pln"/>
</dbReference>
<dbReference type="Proteomes" id="UP000775213">
    <property type="component" value="Unassembled WGS sequence"/>
</dbReference>
<dbReference type="AlphaFoldDB" id="A0AAV7GFR0"/>
<dbReference type="Pfam" id="PF05910">
    <property type="entry name" value="DUF868"/>
    <property type="match status" value="1"/>
</dbReference>
<reference evidence="1 2" key="1">
    <citation type="journal article" date="2021" name="Hortic Res">
        <title>Chromosome-scale assembly of the Dendrobium chrysotoxum genome enhances the understanding of orchid evolution.</title>
        <authorList>
            <person name="Zhang Y."/>
            <person name="Zhang G.Q."/>
            <person name="Zhang D."/>
            <person name="Liu X.D."/>
            <person name="Xu X.Y."/>
            <person name="Sun W.H."/>
            <person name="Yu X."/>
            <person name="Zhu X."/>
            <person name="Wang Z.W."/>
            <person name="Zhao X."/>
            <person name="Zhong W.Y."/>
            <person name="Chen H."/>
            <person name="Yin W.L."/>
            <person name="Huang T."/>
            <person name="Niu S.C."/>
            <person name="Liu Z.J."/>
        </authorList>
    </citation>
    <scope>NUCLEOTIDE SEQUENCE [LARGE SCALE GENOMIC DNA]</scope>
    <source>
        <strain evidence="1">Lindl</strain>
    </source>
</reference>
<evidence type="ECO:0008006" key="3">
    <source>
        <dbReference type="Google" id="ProtNLM"/>
    </source>
</evidence>
<name>A0AAV7GFR0_DENCH</name>